<dbReference type="AlphaFoldDB" id="A0A9X3YQ87"/>
<organism evidence="1 2">
    <name type="scientific">Tahibacter soli</name>
    <dbReference type="NCBI Taxonomy" id="2983605"/>
    <lineage>
        <taxon>Bacteria</taxon>
        <taxon>Pseudomonadati</taxon>
        <taxon>Pseudomonadota</taxon>
        <taxon>Gammaproteobacteria</taxon>
        <taxon>Lysobacterales</taxon>
        <taxon>Rhodanobacteraceae</taxon>
        <taxon>Tahibacter</taxon>
    </lineage>
</organism>
<sequence>MPADYNAETICRALGLAGFADVPAPADTLRVVLRPSFHPEVFLALTPAGDRVDVEVVAGQWMYRQVFDAPIGRLWCFPPRCADGRPVPRHRIRTTHVDTFRTAATLPADVFRELRAALRAGMSQPARPVVQIDGVSFDVFDVEAGERRLHEATPGRPPAAEGAVSRLVERIWHAVDDPDCRNALADVAGYFSVRLERTVPPAVAPRMPILVLGDEAERTELARALTAASGGKFD</sequence>
<evidence type="ECO:0000313" key="2">
    <source>
        <dbReference type="Proteomes" id="UP001139971"/>
    </source>
</evidence>
<keyword evidence="2" id="KW-1185">Reference proteome</keyword>
<dbReference type="Proteomes" id="UP001139971">
    <property type="component" value="Unassembled WGS sequence"/>
</dbReference>
<name>A0A9X3YQ87_9GAMM</name>
<dbReference type="EMBL" id="JAOVZO020000020">
    <property type="protein sequence ID" value="MDC8015455.1"/>
    <property type="molecule type" value="Genomic_DNA"/>
</dbReference>
<comment type="caution">
    <text evidence="1">The sequence shown here is derived from an EMBL/GenBank/DDBJ whole genome shotgun (WGS) entry which is preliminary data.</text>
</comment>
<protein>
    <submittedName>
        <fullName evidence="1">Uncharacterized protein</fullName>
    </submittedName>
</protein>
<gene>
    <name evidence="1" type="ORF">OD750_023260</name>
</gene>
<accession>A0A9X3YQ87</accession>
<reference evidence="1" key="1">
    <citation type="submission" date="2023-02" db="EMBL/GenBank/DDBJ databases">
        <title>Tahibacter soli sp. nov. isolated from soil.</title>
        <authorList>
            <person name="Baek J.H."/>
            <person name="Lee J.K."/>
            <person name="Choi D.G."/>
            <person name="Jeon C.O."/>
        </authorList>
    </citation>
    <scope>NUCLEOTIDE SEQUENCE</scope>
    <source>
        <strain evidence="1">BL</strain>
    </source>
</reference>
<dbReference type="RefSeq" id="WP_263540645.1">
    <property type="nucleotide sequence ID" value="NZ_JAOVZO020000020.1"/>
</dbReference>
<proteinExistence type="predicted"/>
<evidence type="ECO:0000313" key="1">
    <source>
        <dbReference type="EMBL" id="MDC8015455.1"/>
    </source>
</evidence>